<dbReference type="PANTHER" id="PTHR32089:SF112">
    <property type="entry name" value="LYSOZYME-LIKE PROTEIN-RELATED"/>
    <property type="match status" value="1"/>
</dbReference>
<dbReference type="GO" id="GO:0006935">
    <property type="term" value="P:chemotaxis"/>
    <property type="evidence" value="ECO:0007669"/>
    <property type="project" value="UniProtKB-KW"/>
</dbReference>
<dbReference type="EMBL" id="CP025746">
    <property type="protein sequence ID" value="QAA33724.1"/>
    <property type="molecule type" value="Genomic_DNA"/>
</dbReference>
<evidence type="ECO:0000256" key="4">
    <source>
        <dbReference type="ARBA" id="ARBA00022692"/>
    </source>
</evidence>
<accession>A0A3R5QWA4</accession>
<evidence type="ECO:0000256" key="8">
    <source>
        <dbReference type="ARBA" id="ARBA00029447"/>
    </source>
</evidence>
<gene>
    <name evidence="13" type="ORF">C1I91_20005</name>
</gene>
<keyword evidence="5 10" id="KW-1133">Transmembrane helix</keyword>
<dbReference type="Pfam" id="PF00672">
    <property type="entry name" value="HAMP"/>
    <property type="match status" value="1"/>
</dbReference>
<evidence type="ECO:0000256" key="3">
    <source>
        <dbReference type="ARBA" id="ARBA00022500"/>
    </source>
</evidence>
<organism evidence="13 14">
    <name type="scientific">Clostridium manihotivorum</name>
    <dbReference type="NCBI Taxonomy" id="2320868"/>
    <lineage>
        <taxon>Bacteria</taxon>
        <taxon>Bacillati</taxon>
        <taxon>Bacillota</taxon>
        <taxon>Clostridia</taxon>
        <taxon>Eubacteriales</taxon>
        <taxon>Clostridiaceae</taxon>
        <taxon>Clostridium</taxon>
    </lineage>
</organism>
<dbReference type="OrthoDB" id="597657at2"/>
<dbReference type="PROSITE" id="PS50111">
    <property type="entry name" value="CHEMOTAXIS_TRANSDUC_2"/>
    <property type="match status" value="1"/>
</dbReference>
<evidence type="ECO:0000259" key="11">
    <source>
        <dbReference type="PROSITE" id="PS50111"/>
    </source>
</evidence>
<dbReference type="RefSeq" id="WP_128214450.1">
    <property type="nucleotide sequence ID" value="NZ_CP025746.1"/>
</dbReference>
<reference evidence="13 14" key="1">
    <citation type="submission" date="2018-01" db="EMBL/GenBank/DDBJ databases">
        <title>Genome Sequencing and Assembly of Anaerobacter polyendosporus strain CT4.</title>
        <authorList>
            <person name="Tachaapaikoon C."/>
            <person name="Sutheeworapong S."/>
            <person name="Jenjaroenpun P."/>
            <person name="Wongsurawat T."/>
            <person name="Nookeaw I."/>
            <person name="Cheawchanlertfa P."/>
            <person name="Kosugi A."/>
            <person name="Cheevadhanarak S."/>
            <person name="Ratanakhanokchai K."/>
        </authorList>
    </citation>
    <scope>NUCLEOTIDE SEQUENCE [LARGE SCALE GENOMIC DNA]</scope>
    <source>
        <strain evidence="13 14">CT4</strain>
    </source>
</reference>
<dbReference type="CDD" id="cd12914">
    <property type="entry name" value="PDC1_DGC_like"/>
    <property type="match status" value="1"/>
</dbReference>
<dbReference type="Pfam" id="PF00015">
    <property type="entry name" value="MCPsignal"/>
    <property type="match status" value="1"/>
</dbReference>
<evidence type="ECO:0000256" key="6">
    <source>
        <dbReference type="ARBA" id="ARBA00023136"/>
    </source>
</evidence>
<dbReference type="Gene3D" id="1.10.287.950">
    <property type="entry name" value="Methyl-accepting chemotaxis protein"/>
    <property type="match status" value="1"/>
</dbReference>
<dbReference type="InterPro" id="IPR033479">
    <property type="entry name" value="dCache_1"/>
</dbReference>
<dbReference type="Proteomes" id="UP000286268">
    <property type="component" value="Chromosome"/>
</dbReference>
<feature type="domain" description="Methyl-accepting transducer" evidence="11">
    <location>
        <begin position="436"/>
        <end position="629"/>
    </location>
</feature>
<proteinExistence type="inferred from homology"/>
<evidence type="ECO:0000256" key="1">
    <source>
        <dbReference type="ARBA" id="ARBA00004651"/>
    </source>
</evidence>
<keyword evidence="4 10" id="KW-0812">Transmembrane</keyword>
<dbReference type="Pfam" id="PF02743">
    <property type="entry name" value="dCache_1"/>
    <property type="match status" value="1"/>
</dbReference>
<keyword evidence="3" id="KW-0145">Chemotaxis</keyword>
<dbReference type="CDD" id="cd12912">
    <property type="entry name" value="PDC2_MCP_like"/>
    <property type="match status" value="1"/>
</dbReference>
<dbReference type="SUPFAM" id="SSF103190">
    <property type="entry name" value="Sensory domain-like"/>
    <property type="match status" value="1"/>
</dbReference>
<evidence type="ECO:0008006" key="15">
    <source>
        <dbReference type="Google" id="ProtNLM"/>
    </source>
</evidence>
<dbReference type="AlphaFoldDB" id="A0A3R5QWA4"/>
<dbReference type="GO" id="GO:0005886">
    <property type="term" value="C:plasma membrane"/>
    <property type="evidence" value="ECO:0007669"/>
    <property type="project" value="UniProtKB-SubCell"/>
</dbReference>
<dbReference type="InterPro" id="IPR029151">
    <property type="entry name" value="Sensor-like_sf"/>
</dbReference>
<sequence>MKKRKISIKIVTAISLFLILFTVVTNFCIYRIESNKIMKSNYDNMKIITSEIGNSFRSSIAYQIENLKSVSKESVVADYYSNNLSEEKQKTLSDRLKKVSSNYDEAIFVTDKNGVIKASSNDQYTGLSLSSKSYFKDTTGGKEGIGSVESSVITGKFIVYFLVPVEDQYGTIVGAVGKVLDSSYFSERFNSFKFLNTGYVFMIDSSKKLVYHPDLHKINKPIMIKEIANLLKDSQYITKSNSDVKAYEENGKSMVAETLTIPELKMMVVLTADKSEILEASTYMGKLLIIFGIVEQAILIPLILVMINSVLKPLKRLTSNTKQISEGDLTVLSKVDSKDELGELSRNFDFMIGNIKILINEIKGSANDLLNINECFSVVQQENHEGMTFIKESSQVMVDETRNIDEAIKWCIEGFERYEEKLNAINVKSEKMFKHANSIRTVNSEGMESIYELRDIGNSAGKNFNAINDSIKKLITNLNSINTIAKGVTNISNQTNILSLNASIEAAKAGEFGKSFSVVAEEIGKLSNSIESEMKSINNLIKVINNNINETTESMDELNKFFNLQVDVLNVSVDKFNTIIKSTDKIIGYIQEVNSNITTINSEKNEMNKRLSDVNTTFEEFNKGIEEVSASVNKQYEDSAMLDEIKNSMNHTVSNLQSSISNFKID</sequence>
<keyword evidence="6 10" id="KW-0472">Membrane</keyword>
<evidence type="ECO:0000256" key="5">
    <source>
        <dbReference type="ARBA" id="ARBA00022989"/>
    </source>
</evidence>
<evidence type="ECO:0000313" key="14">
    <source>
        <dbReference type="Proteomes" id="UP000286268"/>
    </source>
</evidence>
<dbReference type="PROSITE" id="PS50885">
    <property type="entry name" value="HAMP"/>
    <property type="match status" value="1"/>
</dbReference>
<dbReference type="KEGG" id="cmah:C1I91_20005"/>
<dbReference type="SMART" id="SM00283">
    <property type="entry name" value="MA"/>
    <property type="match status" value="1"/>
</dbReference>
<dbReference type="PANTHER" id="PTHR32089">
    <property type="entry name" value="METHYL-ACCEPTING CHEMOTAXIS PROTEIN MCPB"/>
    <property type="match status" value="1"/>
</dbReference>
<dbReference type="SMART" id="SM00304">
    <property type="entry name" value="HAMP"/>
    <property type="match status" value="1"/>
</dbReference>
<feature type="domain" description="HAMP" evidence="12">
    <location>
        <begin position="308"/>
        <end position="360"/>
    </location>
</feature>
<keyword evidence="7 9" id="KW-0807">Transducer</keyword>
<evidence type="ECO:0000313" key="13">
    <source>
        <dbReference type="EMBL" id="QAA33724.1"/>
    </source>
</evidence>
<evidence type="ECO:0000256" key="9">
    <source>
        <dbReference type="PROSITE-ProRule" id="PRU00284"/>
    </source>
</evidence>
<feature type="transmembrane region" description="Helical" evidence="10">
    <location>
        <begin position="287"/>
        <end position="307"/>
    </location>
</feature>
<dbReference type="InterPro" id="IPR004089">
    <property type="entry name" value="MCPsignal_dom"/>
</dbReference>
<comment type="subcellular location">
    <subcellularLocation>
        <location evidence="1">Cell membrane</location>
        <topology evidence="1">Multi-pass membrane protein</topology>
    </subcellularLocation>
</comment>
<name>A0A3R5QWA4_9CLOT</name>
<protein>
    <recommendedName>
        <fullName evidence="15">Methyl-accepting chemotaxis protein</fullName>
    </recommendedName>
</protein>
<keyword evidence="14" id="KW-1185">Reference proteome</keyword>
<dbReference type="CDD" id="cd06225">
    <property type="entry name" value="HAMP"/>
    <property type="match status" value="1"/>
</dbReference>
<keyword evidence="2" id="KW-1003">Cell membrane</keyword>
<evidence type="ECO:0000256" key="7">
    <source>
        <dbReference type="ARBA" id="ARBA00023224"/>
    </source>
</evidence>
<comment type="similarity">
    <text evidence="8">Belongs to the methyl-accepting chemotaxis (MCP) protein family.</text>
</comment>
<dbReference type="InterPro" id="IPR003660">
    <property type="entry name" value="HAMP_dom"/>
</dbReference>
<dbReference type="GO" id="GO:0007165">
    <property type="term" value="P:signal transduction"/>
    <property type="evidence" value="ECO:0007669"/>
    <property type="project" value="UniProtKB-KW"/>
</dbReference>
<evidence type="ECO:0000256" key="10">
    <source>
        <dbReference type="SAM" id="Phobius"/>
    </source>
</evidence>
<evidence type="ECO:0000256" key="2">
    <source>
        <dbReference type="ARBA" id="ARBA00022475"/>
    </source>
</evidence>
<dbReference type="SUPFAM" id="SSF58104">
    <property type="entry name" value="Methyl-accepting chemotaxis protein (MCP) signaling domain"/>
    <property type="match status" value="1"/>
</dbReference>
<dbReference type="Gene3D" id="3.30.450.20">
    <property type="entry name" value="PAS domain"/>
    <property type="match status" value="1"/>
</dbReference>
<dbReference type="Gene3D" id="6.10.340.10">
    <property type="match status" value="1"/>
</dbReference>
<evidence type="ECO:0000259" key="12">
    <source>
        <dbReference type="PROSITE" id="PS50885"/>
    </source>
</evidence>